<feature type="compositionally biased region" description="Basic and acidic residues" evidence="2">
    <location>
        <begin position="682"/>
        <end position="692"/>
    </location>
</feature>
<comment type="similarity">
    <text evidence="1">Belongs to the VPS13 family.</text>
</comment>
<dbReference type="InterPro" id="IPR026847">
    <property type="entry name" value="VPS13"/>
</dbReference>
<dbReference type="EMBL" id="CAICTM010000489">
    <property type="protein sequence ID" value="CAB9511549.1"/>
    <property type="molecule type" value="Genomic_DNA"/>
</dbReference>
<dbReference type="PANTHER" id="PTHR16166:SF93">
    <property type="entry name" value="INTERMEMBRANE LIPID TRANSFER PROTEIN VPS13"/>
    <property type="match status" value="1"/>
</dbReference>
<evidence type="ECO:0000256" key="2">
    <source>
        <dbReference type="SAM" id="MobiDB-lite"/>
    </source>
</evidence>
<organism evidence="4 5">
    <name type="scientific">Seminavis robusta</name>
    <dbReference type="NCBI Taxonomy" id="568900"/>
    <lineage>
        <taxon>Eukaryota</taxon>
        <taxon>Sar</taxon>
        <taxon>Stramenopiles</taxon>
        <taxon>Ochrophyta</taxon>
        <taxon>Bacillariophyta</taxon>
        <taxon>Bacillariophyceae</taxon>
        <taxon>Bacillariophycidae</taxon>
        <taxon>Naviculales</taxon>
        <taxon>Naviculaceae</taxon>
        <taxon>Seminavis</taxon>
    </lineage>
</organism>
<feature type="region of interest" description="Disordered" evidence="2">
    <location>
        <begin position="398"/>
        <end position="424"/>
    </location>
</feature>
<gene>
    <name evidence="4" type="ORF">SEMRO_490_G153480.1</name>
</gene>
<accession>A0A9N8E4E9</accession>
<reference evidence="4" key="1">
    <citation type="submission" date="2020-06" db="EMBL/GenBank/DDBJ databases">
        <authorList>
            <consortium name="Plant Systems Biology data submission"/>
        </authorList>
    </citation>
    <scope>NUCLEOTIDE SEQUENCE</scope>
    <source>
        <strain evidence="4">D6</strain>
    </source>
</reference>
<feature type="compositionally biased region" description="Polar residues" evidence="2">
    <location>
        <begin position="255"/>
        <end position="285"/>
    </location>
</feature>
<feature type="compositionally biased region" description="Polar residues" evidence="2">
    <location>
        <begin position="1056"/>
        <end position="1065"/>
    </location>
</feature>
<feature type="region of interest" description="Disordered" evidence="2">
    <location>
        <begin position="2908"/>
        <end position="2947"/>
    </location>
</feature>
<dbReference type="GO" id="GO:0045053">
    <property type="term" value="P:protein retention in Golgi apparatus"/>
    <property type="evidence" value="ECO:0007669"/>
    <property type="project" value="TreeGrafter"/>
</dbReference>
<evidence type="ECO:0000259" key="3">
    <source>
        <dbReference type="Pfam" id="PF25036"/>
    </source>
</evidence>
<feature type="compositionally biased region" description="Polar residues" evidence="2">
    <location>
        <begin position="2908"/>
        <end position="2918"/>
    </location>
</feature>
<feature type="region of interest" description="Disordered" evidence="2">
    <location>
        <begin position="1338"/>
        <end position="1361"/>
    </location>
</feature>
<evidence type="ECO:0000256" key="1">
    <source>
        <dbReference type="ARBA" id="ARBA00006545"/>
    </source>
</evidence>
<sequence length="5474" mass="606969">MFERYLTDVLTKQFGHLLEDVDPSKLSLSAWNGSLVLEDVFLRPDALDSFVAHCPLEVAFGRVGRLELQVPWSLVGSQLWSRKTTKSNATGSHKEPQDPSLENGKCVSIVLSDVNILLTPRRKTQNASDEATTNENDDNSVETTEKMRERKERIVQEMIDAQLLSRVALSSQKTSRWKWVQDWISSLLSKISITSKNIHIRYEDPGHSMGFVWNNAESKTTRRRRYRKPFAIGITLREFNVTNRSGKEERPPEIANSSSGSGLEATQTDLTSANDGETSMQSSLSGDPIQHDDVGDQEEKEKESMLEVTTTVASAVKVAIYWDSNGCTLVSEQTAAKEGNPASTKRLRRQYVNSAFSVLNGGNSIDDESFLDGVHYSRPHTYLLDPTSPSVQFDVVSLPTEAPPTTDDTGSLAPSHARKPSVSLTAKPSSVNITMPPTLFSISRQTLEDIGYIRKSLDVWVHAKKGILSDKTLKRLAGLRPDTNAIDNPRGWWKYAAEATMALIKAGRNLDASTNDERENEANSTIITTQTSLAKKRQSGWIRLARALAARKQYVALYKEFFSSSDEHEKGERHDTNVFGPFIPLEQRRERTHQSILLLEDQLTVHEISAFRIAAYKEMAQSHQDETNDAASPRWLHNTDSIVTSHETTYAYLTMGHRYQMFVEMAQALDTETLNTEILNKEIRQRDARSEQRNSTSPTPDVAFDPTVWKVALSCTELSLQVNDKQRTTAKEASPIARLSCACVLESDLFLTGSWKAEWSVAALAMQDLTDMRMAELSSYGMKTLIGPKVDSFGKSDPNRGILCIDGESFQENMRVSVSRTVEWHMVEGTARQIATATDTRVRLSPLEIVYSTVPFEALSRVLASVKTPELADDYHRMAGRVYEWRERQKRRLLQALAHESKKIFVFVDISAPVLLIPESVYRADSPLLVLDLGRLHFSNATDAKKADGDCGVPGQYHDVWSLALTNIQVQCSTTQIYRQKDLQKDLFGASGGTSTKSERGPQQVVENFSLDFSIYTKVAQDEMRVKISAVLPKLIFNVTSSSVRLISRLRSQWSQRKQEMTTSDAPKHRNSSVSELPTYEDRGEKDLTNSENKESINVKQHFEFYFSAPTISMKLANDADNIPTFAQIARDVAQADNPHVREIVTVSIRGVGGSYVLSSEGSRISSTRFQAKLHSLHVLDHYQSAGKDFEQMLSSFDPSNADLNGNRFETPTPQTGKDLVSVEYESVEEPDTLPPEALCDTLSIRFHELYVEWNPETIAAIQKALRTPRDQQEYDQVSSSENALLDEFFDAEEALSGEDADEVDADVFFDALEPAFVDASSPLARLTRQTTLALLSSPATGQNECSVGPDRSQPDDQTSQKPFEMIFMLTKLRVNFNKESRHRRLFAAEMDRTYIAHKTLPGKSITTAKLGNLVFSDPSSDDNETLYAQILGLQNSFTGTATSPLSSLLEMELVTVSKERQTVARRGFNGLVDVASRGVSLCYEDGSVRGFDMHVSAHLSPMRFVYLSQLWSEIVDFFFEGILGYEVLGSERPSTTTNTPAEIEDHIGKTSLQENNTIDDDPYGVSFTVIDIVIDSPEVVFPVTYRSPHFLKLQAASIKLSNYFECKSRSYEIARWHNNYNISFEALRISSWNGSEVSHSKKKVGAAINVRWPTGPCAPLEDPKWNVTCRFESLDFILSRDDYALLQDVISFNLGEESRHLYEWHALQELHPDELEKYKQSIMVHYGYDTKDVAPTTYSISLTIPMVSVKCETQGGSCVAIAQCSNFSWKMTKLADCISRQTVDCHIKLVHPTKLEGGDELLLSSKGADSLPALTYASTTDASGNHIKSLEIRDSCIYVVYPAWTAFANFFSELPAAEVFTPEQVRLSMQIGDRWYKIADSPKQSDTEASPRQFSWIGREERYSETTEGIPEDTEPSYQFRILLSSPHIIISSSPTETETISLVLRLSHLDYLYKSDGDGTFTKSLFVHNLELYTSAGALSGDDVNSESPLIHPWCFSATQSSCTKQFCNCDAHSTKVACDILQARISYCDMVNVVNVCLGFVADIRQARVHETASAATTSTSQQLNEAGSIEVDSNDGLSKTEMEPRTPNYQFLTIDLNGFELLLVDDSGRQFVTSQELIMFSVGKILFCREDNLLQLDRELQELTTQSKFSRRMVLCLQGVDLLDCLQPDQSQFRLLATSRWGNFDGREADDTRVSISERMSWESFTMQKATWGYEVSKSLTERTNPECFVDLSLHSQDPLDAVILRSFEDGVNLRSYSVAISSFMMQYNPSTVIALQRFGGRFRKQAVKSIDSFNEEIDKLMQTSSDSAEVMEVPSNEKIKLDVEVERLALCLNKEHQNRRLLRVVLENCTANLSSDSSGMLLEGGVKDVKAWDCNVENQQVSDENLCILRTASSDDEFDNPQSFLVYRFCTFTGPTSGERHDLVPPWLRSHVVGSDGSTCEIDDFLEVQMGTVEITYLRERTEEIIDYLQHGLPGKGMGATSKAAQGFIEKRIRTKSFLLIGISSPVIMIPREEHTSNGMQLRLGDIDVKSWFEGGTATGRIDEFELSTGERPVPQRDNLNGQGQSDWWRMLSLQISHFTAGVYEHNGTSGVDALNEPLDVSLVLQKSAWQNRKMSLRCWVSLVEMTMKYSQYCLLSAVVDGNVGKDIDKEKWDNIEKAYDQEVEAEGHNNLPVLQPRPVEYASGARHVRFGVSSKGERSPGRSRQKIPSAQDREGIVDLQVTLDGFHLKFHRDDPVDGSLPYDMALLKIHMVEVSINNSISEDYSFQLALYRVYLFDLGEEGRIARELFQLKRKNQRLAAREPCAFAILVEGYSIIQDDADPRCLIGKKGNNEPQLVVTVDQVPSSSIGAVGSQRNQMLNETDDPKVTVAKVVLNYLSVNALIRPFTELASFLALSWPSSQRNKSATTTEPAASSKVDAATDIDAKKEASQKNTPSTPSSCMQVKLTAHYPRVFFVADECDPHSRALVLRGLAVVNAGRTIKRSPEILYLGSHGEEISTELVVDAQLHSLESYINPDVNRALRLKERHHLLLEGFNLPLLSFLEESNDEEPDFDFDELGVALLQAVTAGIEYKTTSRSRFPSKRFLCVNIEPISTMVSFEDLQLLELVYNRWVKGRQESEKPDEESQPSLEAQSKSIASEQGQMDPRQFTVDASTYDVVFSSRYLGLGLRKEDGCIVVDAVDAQCTEEVLVGDILVRIDREQVPQAPLESIVQQLAAAQRPLSLTFNRRNAPILKDTTALATVDYQVDAGDLDVATESQSPPCSQGNQFTIVFKSGIPNGLILEQSCLVSIPVVSHVDPSCASRAVLPGGSSQHPVSQRYPVAGLLVYQLNGQDITASNFSEALGFILMNGISEEPLEPSMNGSDSYAITFMEVDSSSWGYLDSFDLSLQGAALAFIDDLNGKDMPMLRGTLSSVETHLRSGVGIETGLLERIKELPFLAQEPSSAIEDHNSVSLKALARTTIEYFHPRKALYEPLLEPAQFCLKYDCHSGDESKGHPSQLALELSDGASGTGDAHVICLNVSVSSAEVIAKALREWKTWRKMVEDMSTLSFSDVSQSSIRQGMADPMTSGKEVLQSSYAASVKDFEASAAQAAYRFAQKRGAERSGKGESSKPFVFQNRTGVSIAFVQENANEQESHSFSKRRKPQRQSAFVGEYFGLDKYDRSDIIELADGSDSKFQMDFLTSALKPEEATKKIRTYEGKFPSLRVAIQSIAGVTIETLLDLQVQRAGSWIRSLSVRKSMENFSVPILWEVRVEDNRRILTLSSAVRIVSLNSSVIEVGVKVASATHLDPAGNSDVDKKRTQSNGIGTVGTIQFVGSSLPDSPFYLPLWLAMRLESIQIYVRPKFPGLAQYRWGHQSVLTLQLNSLKSTPFNDGTEWIWKETLDEALESIQCEAKDEDSPPAFLSCFTSSQVSSDLQFFQGSESEGFVTGVNEILSVSVDTGLSIRNLLPIGIEFQAGHTLGNGSPMYEEDVSSGQKVDVVSRSLRSGESAEVYACNFKAKETLAARFRIKDENKWTAWTLVSSPSTAITDSEPDQSEPGIAKETKISAFQTNVHVEDDFGVPIVIGVRVIPKVAKKSDWNRSNIVCYGVDVVVYAEFWISNLTSLPLAFGCPRHQIYEDGKDDENNEDATKFSAEAALMEMASVLELGENGTELDTRNADRAATAGDTLSIPHQESRFVSEEVFEYEELTQQALIVKRQWFAAENYWNLLNGTILEVEDGASWQWLDHCWKIDTAGGTDAALGGWESCKDLLGVGDGPFSAHRQFESSHPFRRRRFFRTRGPRDEPENGKLLPGLQAFHQPIRDSFSTAQLKARKKRKKRKRKGEDPDTLDEENKVEVQTNSTYSISVRCGDGRWSVPATVASIGSSHGTLQVFASRWPSLTNILASSPVGNLGGMGSTAQDPSKHTAVASHEYGMAPLKPTLYELSYQVSDIEGEWGDFSRHVLVSARFSMRNDSKDVTLEIKQSGARNDSALRLKPGEIAPFYWADFRLPRLVCVRPVEELSDTKVYKWSGGFDACKLGMAAVLIRQAPECQQKQASNDGRTIRTIRTLVELRPGTGGTGINISFKDEREDGEGALFRIENRSSFSVWLSQDGVLADPSTTGPNDIHCRDGDLISPGECKSFGLDVPYRQGKYAHRQAATMSELLHIRVGLAPLSSRAGIESTKVIGLSIVGESIRLKPFKLVKVLSLEQRKSLENVRVLGITTADGPTRVLKFCMMALPTMEPSLQSVLRDSVLYEPPTEPSPSGPYSHAIGQSASVAESLLLAGKLPNESDAKRQALFGGQRSKDGLVSSTSPGAKGEELESTIARADTRYSIRVSFGGFLISLIDSSPSEICTISINHINAMAKWNNQRTSDASFLMSIGWLQVDNQIPSAPFPVALCPATDTSHDGEKRDKQKSEESKAPNGTPLLFVGIEFAPKHSSGIVCIKSATIAPRSLEVSLDLAFLVRLQRFVSCVQAHFQQTQTQAFVSGEDLQQGMASQLQLQRATPLPDLAKTIEAIKNAVATGVGRQQVYFGAFAVLNFTIFLSVAPARALTAAQAATEGMEAAAIHKAVRKGDFNLGRITSSLGVVVGKKNVTARAVAMGVMKSIVVDALIRMDGASLNLSGAFLRNQIFYAPQLATYMSAHYMYSMRQNVPAMLGSMAAIGNPLGLFRGIGDGVHDFVNEPVKGLKKSIQKLDPQYMVDGVARGTGSLARHTVGGFADSAALLTSTFSKNMAVLTLDRRYAQKRDRGNQHLRYEDHEFFILAGVESGFVKLAQGFIEGVTGVVRAPIRGAEKRGFEGFAKGLGKGLLGLLVKPMIGISDAATDVFIGVKTSVEGGEGHHIASRPNQVRPRRALYGRDKHVRLYDLGDAAASALMYRTRLGGQRFLSHLDMHDRVALLSDKRLLLLDSEGKELLLVKFKHISNVEVHEFEQGSWSILVMLNSPRENGSEVEVITCKDRQEAHELCAKIKEGMSLLDQN</sequence>
<keyword evidence="5" id="KW-1185">Reference proteome</keyword>
<feature type="domain" description="Vacuolar protein sorting-associated protein 13 VPS13 adaptor binding" evidence="3">
    <location>
        <begin position="4435"/>
        <end position="4546"/>
    </location>
</feature>
<feature type="region of interest" description="Disordered" evidence="2">
    <location>
        <begin position="242"/>
        <end position="306"/>
    </location>
</feature>
<feature type="compositionally biased region" description="Polar residues" evidence="2">
    <location>
        <begin position="3133"/>
        <end position="3148"/>
    </location>
</feature>
<dbReference type="GO" id="GO:0006623">
    <property type="term" value="P:protein targeting to vacuole"/>
    <property type="evidence" value="ECO:0007669"/>
    <property type="project" value="TreeGrafter"/>
</dbReference>
<proteinExistence type="inferred from homology"/>
<feature type="region of interest" description="Disordered" evidence="2">
    <location>
        <begin position="3124"/>
        <end position="3150"/>
    </location>
</feature>
<evidence type="ECO:0000313" key="5">
    <source>
        <dbReference type="Proteomes" id="UP001153069"/>
    </source>
</evidence>
<evidence type="ECO:0000313" key="4">
    <source>
        <dbReference type="EMBL" id="CAB9511549.1"/>
    </source>
</evidence>
<dbReference type="Proteomes" id="UP001153069">
    <property type="component" value="Unassembled WGS sequence"/>
</dbReference>
<dbReference type="InterPro" id="IPR009543">
    <property type="entry name" value="VPS13_VAB"/>
</dbReference>
<feature type="region of interest" description="Disordered" evidence="2">
    <location>
        <begin position="1056"/>
        <end position="1093"/>
    </location>
</feature>
<feature type="region of interest" description="Disordered" evidence="2">
    <location>
        <begin position="122"/>
        <end position="146"/>
    </location>
</feature>
<comment type="caution">
    <text evidence="4">The sequence shown here is derived from an EMBL/GenBank/DDBJ whole genome shotgun (WGS) entry which is preliminary data.</text>
</comment>
<feature type="region of interest" description="Disordered" evidence="2">
    <location>
        <begin position="4893"/>
        <end position="4917"/>
    </location>
</feature>
<dbReference type="Pfam" id="PF25036">
    <property type="entry name" value="VPS13_VAB"/>
    <property type="match status" value="1"/>
</dbReference>
<feature type="compositionally biased region" description="Basic and acidic residues" evidence="2">
    <location>
        <begin position="289"/>
        <end position="305"/>
    </location>
</feature>
<dbReference type="PANTHER" id="PTHR16166">
    <property type="entry name" value="VACUOLAR PROTEIN SORTING-ASSOCIATED PROTEIN VPS13"/>
    <property type="match status" value="1"/>
</dbReference>
<feature type="region of interest" description="Disordered" evidence="2">
    <location>
        <begin position="682"/>
        <end position="701"/>
    </location>
</feature>
<feature type="compositionally biased region" description="Polar residues" evidence="2">
    <location>
        <begin position="125"/>
        <end position="134"/>
    </location>
</feature>
<feature type="compositionally biased region" description="Basic and acidic residues" evidence="2">
    <location>
        <begin position="4897"/>
        <end position="4913"/>
    </location>
</feature>
<name>A0A9N8E4E9_9STRA</name>
<protein>
    <submittedName>
        <fullName evidence="4">Vacuolar protein sorting-associated protein</fullName>
    </submittedName>
</protein>
<feature type="compositionally biased region" description="Polar residues" evidence="2">
    <location>
        <begin position="2937"/>
        <end position="2947"/>
    </location>
</feature>
<dbReference type="OrthoDB" id="39482at2759"/>
<feature type="region of interest" description="Disordered" evidence="2">
    <location>
        <begin position="4318"/>
        <end position="4347"/>
    </location>
</feature>
<feature type="compositionally biased region" description="Basic residues" evidence="2">
    <location>
        <begin position="4321"/>
        <end position="4331"/>
    </location>
</feature>
<feature type="compositionally biased region" description="Basic and acidic residues" evidence="2">
    <location>
        <begin position="1080"/>
        <end position="1093"/>
    </location>
</feature>